<dbReference type="PANTHER" id="PTHR38037">
    <property type="entry name" value="ZN_PROTEASE DOMAIN-CONTAINING PROTEIN"/>
    <property type="match status" value="1"/>
</dbReference>
<dbReference type="SUPFAM" id="SSF50630">
    <property type="entry name" value="Acid proteases"/>
    <property type="match status" value="1"/>
</dbReference>
<evidence type="ECO:0000259" key="2">
    <source>
        <dbReference type="Pfam" id="PF05618"/>
    </source>
</evidence>
<accession>A0A9X2FAW4</accession>
<dbReference type="EMBL" id="JAMXLR010000051">
    <property type="protein sequence ID" value="MCO6045159.1"/>
    <property type="molecule type" value="Genomic_DNA"/>
</dbReference>
<feature type="compositionally biased region" description="Basic and acidic residues" evidence="1">
    <location>
        <begin position="167"/>
        <end position="176"/>
    </location>
</feature>
<reference evidence="3" key="1">
    <citation type="submission" date="2022-06" db="EMBL/GenBank/DDBJ databases">
        <title>Aeoliella straminimaris, a novel planctomycete from sediments.</title>
        <authorList>
            <person name="Vitorino I.R."/>
            <person name="Lage O.M."/>
        </authorList>
    </citation>
    <scope>NUCLEOTIDE SEQUENCE</scope>
    <source>
        <strain evidence="3">ICT_H6.2</strain>
    </source>
</reference>
<feature type="domain" description="Retropepsin-like aspartic endopeptidase" evidence="2">
    <location>
        <begin position="11"/>
        <end position="144"/>
    </location>
</feature>
<comment type="caution">
    <text evidence="3">The sequence shown here is derived from an EMBL/GenBank/DDBJ whole genome shotgun (WGS) entry which is preliminary data.</text>
</comment>
<dbReference type="InterPro" id="IPR008503">
    <property type="entry name" value="Asp_endopeptidase"/>
</dbReference>
<dbReference type="Proteomes" id="UP001155241">
    <property type="component" value="Unassembled WGS sequence"/>
</dbReference>
<name>A0A9X2FAW4_9BACT</name>
<dbReference type="InterPro" id="IPR021109">
    <property type="entry name" value="Peptidase_aspartic_dom_sf"/>
</dbReference>
<evidence type="ECO:0000256" key="1">
    <source>
        <dbReference type="SAM" id="MobiDB-lite"/>
    </source>
</evidence>
<feature type="compositionally biased region" description="Basic residues" evidence="1">
    <location>
        <begin position="150"/>
        <end position="164"/>
    </location>
</feature>
<dbReference type="Pfam" id="PF05618">
    <property type="entry name" value="Zn_protease"/>
    <property type="match status" value="1"/>
</dbReference>
<keyword evidence="3" id="KW-0645">Protease</keyword>
<dbReference type="GO" id="GO:0008233">
    <property type="term" value="F:peptidase activity"/>
    <property type="evidence" value="ECO:0007669"/>
    <property type="project" value="UniProtKB-KW"/>
</dbReference>
<gene>
    <name evidence="3" type="ORF">NG895_14705</name>
</gene>
<protein>
    <submittedName>
        <fullName evidence="3">ATP-dependent zinc protease</fullName>
    </submittedName>
</protein>
<proteinExistence type="predicted"/>
<evidence type="ECO:0000313" key="4">
    <source>
        <dbReference type="Proteomes" id="UP001155241"/>
    </source>
</evidence>
<evidence type="ECO:0000313" key="3">
    <source>
        <dbReference type="EMBL" id="MCO6045159.1"/>
    </source>
</evidence>
<dbReference type="RefSeq" id="WP_252853269.1">
    <property type="nucleotide sequence ID" value="NZ_JAMXLR010000051.1"/>
</dbReference>
<feature type="region of interest" description="Disordered" evidence="1">
    <location>
        <begin position="144"/>
        <end position="176"/>
    </location>
</feature>
<organism evidence="3 4">
    <name type="scientific">Aeoliella straminimaris</name>
    <dbReference type="NCBI Taxonomy" id="2954799"/>
    <lineage>
        <taxon>Bacteria</taxon>
        <taxon>Pseudomonadati</taxon>
        <taxon>Planctomycetota</taxon>
        <taxon>Planctomycetia</taxon>
        <taxon>Pirellulales</taxon>
        <taxon>Lacipirellulaceae</taxon>
        <taxon>Aeoliella</taxon>
    </lineage>
</organism>
<dbReference type="Gene3D" id="2.40.70.10">
    <property type="entry name" value="Acid Proteases"/>
    <property type="match status" value="1"/>
</dbReference>
<keyword evidence="3" id="KW-0378">Hydrolase</keyword>
<dbReference type="GO" id="GO:0006508">
    <property type="term" value="P:proteolysis"/>
    <property type="evidence" value="ECO:0007669"/>
    <property type="project" value="UniProtKB-KW"/>
</dbReference>
<dbReference type="AlphaFoldDB" id="A0A9X2FAW4"/>
<keyword evidence="4" id="KW-1185">Reference proteome</keyword>
<sequence>MKKPDPKSLPVIGWREWVSLPDLGVDKVKAKIDTGARSSSLHAFDMVVFERDGKPFVRFKVHPIQRSSRETIEVEAPVLEFRKVRSSSGHAKKRPVIVTTVEALGTSWPIELTLANRDEMGFRMLLGREAVRGRMLVDAGASYFGGKPAQAKRKSVKKKKKKLAKPSGKDRKEKNS</sequence>
<dbReference type="PANTHER" id="PTHR38037:SF1">
    <property type="entry name" value="ATP-DEPENDENT ZINC PROTEASE DOMAIN-CONTAINING PROTEIN-RELATED"/>
    <property type="match status" value="1"/>
</dbReference>